<name>A0ABQ1RKC3_9ALTE</name>
<gene>
    <name evidence="2" type="ORF">GCM10011357_25780</name>
</gene>
<evidence type="ECO:0000259" key="1">
    <source>
        <dbReference type="PROSITE" id="PS50943"/>
    </source>
</evidence>
<dbReference type="Proteomes" id="UP000614272">
    <property type="component" value="Unassembled WGS sequence"/>
</dbReference>
<dbReference type="InterPro" id="IPR010982">
    <property type="entry name" value="Lambda_DNA-bd_dom_sf"/>
</dbReference>
<protein>
    <submittedName>
        <fullName evidence="2">Transcriptional regulator</fullName>
    </submittedName>
</protein>
<dbReference type="PROSITE" id="PS50943">
    <property type="entry name" value="HTH_CROC1"/>
    <property type="match status" value="1"/>
</dbReference>
<dbReference type="Pfam" id="PF01381">
    <property type="entry name" value="HTH_3"/>
    <property type="match status" value="1"/>
</dbReference>
<proteinExistence type="predicted"/>
<dbReference type="CDD" id="cd00093">
    <property type="entry name" value="HTH_XRE"/>
    <property type="match status" value="1"/>
</dbReference>
<dbReference type="SUPFAM" id="SSF47413">
    <property type="entry name" value="lambda repressor-like DNA-binding domains"/>
    <property type="match status" value="1"/>
</dbReference>
<reference evidence="3" key="1">
    <citation type="journal article" date="2019" name="Int. J. Syst. Evol. Microbiol.">
        <title>The Global Catalogue of Microorganisms (GCM) 10K type strain sequencing project: providing services to taxonomists for standard genome sequencing and annotation.</title>
        <authorList>
            <consortium name="The Broad Institute Genomics Platform"/>
            <consortium name="The Broad Institute Genome Sequencing Center for Infectious Disease"/>
            <person name="Wu L."/>
            <person name="Ma J."/>
        </authorList>
    </citation>
    <scope>NUCLEOTIDE SEQUENCE [LARGE SCALE GENOMIC DNA]</scope>
    <source>
        <strain evidence="3">CGMCC 1.12923</strain>
    </source>
</reference>
<dbReference type="RefSeq" id="WP_099035238.1">
    <property type="nucleotide sequence ID" value="NZ_BMGJ01000010.1"/>
</dbReference>
<dbReference type="InterPro" id="IPR001387">
    <property type="entry name" value="Cro/C1-type_HTH"/>
</dbReference>
<organism evidence="2 3">
    <name type="scientific">Lacimicrobium alkaliphilum</name>
    <dbReference type="NCBI Taxonomy" id="1526571"/>
    <lineage>
        <taxon>Bacteria</taxon>
        <taxon>Pseudomonadati</taxon>
        <taxon>Pseudomonadota</taxon>
        <taxon>Gammaproteobacteria</taxon>
        <taxon>Alteromonadales</taxon>
        <taxon>Alteromonadaceae</taxon>
        <taxon>Lacimicrobium</taxon>
    </lineage>
</organism>
<dbReference type="Gene3D" id="1.10.260.40">
    <property type="entry name" value="lambda repressor-like DNA-binding domains"/>
    <property type="match status" value="1"/>
</dbReference>
<sequence>MAKKVTIAKKPDLSQPADMRILGQFIRHRRTSLNMTLEDAASLCGLSKQAYSNVERGVNNIRVETLFKALDALGVFLTIQETEQGEDDWI</sequence>
<keyword evidence="3" id="KW-1185">Reference proteome</keyword>
<feature type="domain" description="HTH cro/C1-type" evidence="1">
    <location>
        <begin position="26"/>
        <end position="77"/>
    </location>
</feature>
<comment type="caution">
    <text evidence="2">The sequence shown here is derived from an EMBL/GenBank/DDBJ whole genome shotgun (WGS) entry which is preliminary data.</text>
</comment>
<accession>A0ABQ1RKC3</accession>
<evidence type="ECO:0000313" key="3">
    <source>
        <dbReference type="Proteomes" id="UP000614272"/>
    </source>
</evidence>
<evidence type="ECO:0000313" key="2">
    <source>
        <dbReference type="EMBL" id="GGD69571.1"/>
    </source>
</evidence>
<dbReference type="SMART" id="SM00530">
    <property type="entry name" value="HTH_XRE"/>
    <property type="match status" value="1"/>
</dbReference>
<dbReference type="EMBL" id="BMGJ01000010">
    <property type="protein sequence ID" value="GGD69571.1"/>
    <property type="molecule type" value="Genomic_DNA"/>
</dbReference>